<feature type="transmembrane region" description="Helical" evidence="2">
    <location>
        <begin position="236"/>
        <end position="254"/>
    </location>
</feature>
<dbReference type="eggNOG" id="COG2267">
    <property type="taxonomic scope" value="Bacteria"/>
</dbReference>
<comment type="caution">
    <text evidence="4">The sequence shown here is derived from an EMBL/GenBank/DDBJ whole genome shotgun (WGS) entry which is preliminary data.</text>
</comment>
<dbReference type="Pfam" id="PF12146">
    <property type="entry name" value="Hydrolase_4"/>
    <property type="match status" value="1"/>
</dbReference>
<gene>
    <name evidence="4" type="ORF">C823_02326</name>
</gene>
<dbReference type="HOGENOM" id="CLU_026209_1_0_9"/>
<evidence type="ECO:0000313" key="4">
    <source>
        <dbReference type="EMBL" id="EMZ27202.1"/>
    </source>
</evidence>
<evidence type="ECO:0000313" key="5">
    <source>
        <dbReference type="Proteomes" id="UP000012589"/>
    </source>
</evidence>
<dbReference type="SUPFAM" id="SSF53474">
    <property type="entry name" value="alpha/beta-Hydrolases"/>
    <property type="match status" value="1"/>
</dbReference>
<dbReference type="Gene3D" id="3.40.50.1820">
    <property type="entry name" value="alpha/beta hydrolase"/>
    <property type="match status" value="1"/>
</dbReference>
<dbReference type="Proteomes" id="UP000012589">
    <property type="component" value="Unassembled WGS sequence"/>
</dbReference>
<keyword evidence="2" id="KW-0472">Membrane</keyword>
<dbReference type="EMBL" id="AQFT01000072">
    <property type="protein sequence ID" value="EMZ27202.1"/>
    <property type="molecule type" value="Genomic_DNA"/>
</dbReference>
<sequence length="335" mass="38487">MDNGKDMSEEDNIEKNENGKEPVKKETFQFLSKDGKTKIHAVKWIPDHGKVRAIMQISHGMVEYIERYDEFACYLAKRGFLVVGNDHLGHGSSVTQESEWGYFTDKKPSETVVADLYQVTRIVSSQYPDCPYFILGHSMGSFLLRRYLTLHSEAVTGAVICGTGSQPDVVTVFGMFACGLIRMFRGGHHRSSFLTNAAFGKSYAAFDKTGAEPSKSWLSKNEESVRAYYNDPRCTFMFTVNGYYGLLSTLWYVNQMKYIRKMRKNLPVFFIAGKEDPVGDFGEGVKKVCAQYRQAGIRDVKIKLYENDRHEILQETDREQVFEDVYQWCKKRMRK</sequence>
<evidence type="ECO:0000256" key="1">
    <source>
        <dbReference type="SAM" id="MobiDB-lite"/>
    </source>
</evidence>
<dbReference type="AlphaFoldDB" id="N2ACN1"/>
<accession>N2ACN1</accession>
<keyword evidence="2" id="KW-0812">Transmembrane</keyword>
<proteinExistence type="predicted"/>
<dbReference type="InterPro" id="IPR029058">
    <property type="entry name" value="AB_hydrolase_fold"/>
</dbReference>
<organism evidence="4 5">
    <name type="scientific">Eubacterium plexicaudatum ASF492</name>
    <dbReference type="NCBI Taxonomy" id="1235802"/>
    <lineage>
        <taxon>Bacteria</taxon>
        <taxon>Bacillati</taxon>
        <taxon>Bacillota</taxon>
        <taxon>Clostridia</taxon>
        <taxon>Eubacteriales</taxon>
        <taxon>Eubacteriaceae</taxon>
        <taxon>Eubacterium</taxon>
    </lineage>
</organism>
<keyword evidence="5" id="KW-1185">Reference proteome</keyword>
<dbReference type="PATRIC" id="fig|1235802.3.peg.2462"/>
<dbReference type="PANTHER" id="PTHR11614">
    <property type="entry name" value="PHOSPHOLIPASE-RELATED"/>
    <property type="match status" value="1"/>
</dbReference>
<dbReference type="InterPro" id="IPR051044">
    <property type="entry name" value="MAG_DAG_Lipase"/>
</dbReference>
<name>N2ACN1_9FIRM</name>
<feature type="region of interest" description="Disordered" evidence="1">
    <location>
        <begin position="1"/>
        <end position="25"/>
    </location>
</feature>
<evidence type="ECO:0000256" key="2">
    <source>
        <dbReference type="SAM" id="Phobius"/>
    </source>
</evidence>
<feature type="domain" description="Serine aminopeptidase S33" evidence="3">
    <location>
        <begin position="50"/>
        <end position="317"/>
    </location>
</feature>
<dbReference type="InterPro" id="IPR022742">
    <property type="entry name" value="Hydrolase_4"/>
</dbReference>
<dbReference type="STRING" id="1235802.C823_02326"/>
<reference evidence="4 5" key="1">
    <citation type="journal article" date="2014" name="Genome Announc.">
        <title>Draft genome sequences of the altered schaedler flora, a defined bacterial community from gnotobiotic mice.</title>
        <authorList>
            <person name="Wannemuehler M.J."/>
            <person name="Overstreet A.M."/>
            <person name="Ward D.V."/>
            <person name="Phillips G.J."/>
        </authorList>
    </citation>
    <scope>NUCLEOTIDE SEQUENCE [LARGE SCALE GENOMIC DNA]</scope>
    <source>
        <strain evidence="4 5">ASF492</strain>
    </source>
</reference>
<keyword evidence="2" id="KW-1133">Transmembrane helix</keyword>
<protein>
    <recommendedName>
        <fullName evidence="3">Serine aminopeptidase S33 domain-containing protein</fullName>
    </recommendedName>
</protein>
<evidence type="ECO:0000259" key="3">
    <source>
        <dbReference type="Pfam" id="PF12146"/>
    </source>
</evidence>